<evidence type="ECO:0000313" key="3">
    <source>
        <dbReference type="Proteomes" id="UP001642540"/>
    </source>
</evidence>
<evidence type="ECO:0000259" key="1">
    <source>
        <dbReference type="SMART" id="SM00587"/>
    </source>
</evidence>
<dbReference type="SMART" id="SM00587">
    <property type="entry name" value="CHK"/>
    <property type="match status" value="1"/>
</dbReference>
<dbReference type="SUPFAM" id="SSF56112">
    <property type="entry name" value="Protein kinase-like (PK-like)"/>
    <property type="match status" value="1"/>
</dbReference>
<dbReference type="InterPro" id="IPR004119">
    <property type="entry name" value="EcKL"/>
</dbReference>
<dbReference type="Gene3D" id="3.90.1200.10">
    <property type="match status" value="1"/>
</dbReference>
<protein>
    <recommendedName>
        <fullName evidence="1">CHK kinase-like domain-containing protein</fullName>
    </recommendedName>
</protein>
<keyword evidence="3" id="KW-1185">Reference proteome</keyword>
<dbReference type="PANTHER" id="PTHR11012:SF30">
    <property type="entry name" value="PROTEIN KINASE-LIKE DOMAIN-CONTAINING"/>
    <property type="match status" value="1"/>
</dbReference>
<dbReference type="Proteomes" id="UP001642540">
    <property type="component" value="Unassembled WGS sequence"/>
</dbReference>
<name>A0ABP1QV06_9HEXA</name>
<reference evidence="2 3" key="1">
    <citation type="submission" date="2024-08" db="EMBL/GenBank/DDBJ databases">
        <authorList>
            <person name="Cucini C."/>
            <person name="Frati F."/>
        </authorList>
    </citation>
    <scope>NUCLEOTIDE SEQUENCE [LARGE SCALE GENOMIC DNA]</scope>
</reference>
<comment type="caution">
    <text evidence="2">The sequence shown here is derived from an EMBL/GenBank/DDBJ whole genome shotgun (WGS) entry which is preliminary data.</text>
</comment>
<sequence length="461" mass="52508">MASETKSEINVIPPEELGFPLTKEFLELAFDREVESFSTNAGTNPGDNYMSVMHSIELTFKGEKEANHYLIKCYPNNQGRRAFLDQTNMFSKEYFMYQEFLPQLKQLAAENGVEDVVNLAVAPVHGGNIVGKQSKFTKKPWSDENFILMTDLRKSLGLTMADRVMGLDLNHAKIVIEEIAKLHALSWAYKQKNGITLLSNKYPQFTDDSMQNKDDLGKQFKQLMDHISNSSVKMVNEKLGSSHPACKSFKDFVSTDSTQHMNMFTQKNGIDENEIESHLRIKPEQDKDYNNEPWLVGTHGDCWVNNMLFLYNDEGPKKPVSVTLVDWQLNREACPTIDLAYFLFSSVRTSLRIPNLDKLLGIYHDAFVRYCDALQVKPLPGFSFETLKRRYRRAQHYGLLVSLPILSIVLKPPKDSIDMDTVKSEEVSELFGSVMKGNDENALLKHEISATVLDMYETGVI</sequence>
<dbReference type="PANTHER" id="PTHR11012">
    <property type="entry name" value="PROTEIN KINASE-LIKE DOMAIN-CONTAINING"/>
    <property type="match status" value="1"/>
</dbReference>
<dbReference type="Pfam" id="PF02958">
    <property type="entry name" value="EcKL"/>
    <property type="match status" value="1"/>
</dbReference>
<dbReference type="InterPro" id="IPR015897">
    <property type="entry name" value="CHK_kinase-like"/>
</dbReference>
<proteinExistence type="predicted"/>
<accession>A0ABP1QV06</accession>
<evidence type="ECO:0000313" key="2">
    <source>
        <dbReference type="EMBL" id="CAL8110269.1"/>
    </source>
</evidence>
<gene>
    <name evidence="2" type="ORF">ODALV1_LOCUS14099</name>
</gene>
<dbReference type="InterPro" id="IPR011009">
    <property type="entry name" value="Kinase-like_dom_sf"/>
</dbReference>
<feature type="domain" description="CHK kinase-like" evidence="1">
    <location>
        <begin position="147"/>
        <end position="373"/>
    </location>
</feature>
<dbReference type="EMBL" id="CAXLJM020000043">
    <property type="protein sequence ID" value="CAL8110269.1"/>
    <property type="molecule type" value="Genomic_DNA"/>
</dbReference>
<organism evidence="2 3">
    <name type="scientific">Orchesella dallaii</name>
    <dbReference type="NCBI Taxonomy" id="48710"/>
    <lineage>
        <taxon>Eukaryota</taxon>
        <taxon>Metazoa</taxon>
        <taxon>Ecdysozoa</taxon>
        <taxon>Arthropoda</taxon>
        <taxon>Hexapoda</taxon>
        <taxon>Collembola</taxon>
        <taxon>Entomobryomorpha</taxon>
        <taxon>Entomobryoidea</taxon>
        <taxon>Orchesellidae</taxon>
        <taxon>Orchesellinae</taxon>
        <taxon>Orchesella</taxon>
    </lineage>
</organism>